<evidence type="ECO:0008006" key="3">
    <source>
        <dbReference type="Google" id="ProtNLM"/>
    </source>
</evidence>
<keyword evidence="2" id="KW-1185">Reference proteome</keyword>
<reference evidence="1" key="1">
    <citation type="submission" date="2006-10" db="EMBL/GenBank/DDBJ databases">
        <authorList>
            <person name="Amadeo P."/>
            <person name="Zhao Q."/>
            <person name="Wortman J."/>
            <person name="Fraser-Liggett C."/>
            <person name="Carlton J."/>
        </authorList>
    </citation>
    <scope>NUCLEOTIDE SEQUENCE</scope>
    <source>
        <strain evidence="1">G3</strain>
    </source>
</reference>
<dbReference type="Proteomes" id="UP000001542">
    <property type="component" value="Unassembled WGS sequence"/>
</dbReference>
<dbReference type="OMA" id="AIWSEDD"/>
<evidence type="ECO:0000313" key="1">
    <source>
        <dbReference type="EMBL" id="EAY21084.1"/>
    </source>
</evidence>
<dbReference type="Gene3D" id="3.40.50.1820">
    <property type="entry name" value="alpha/beta hydrolase"/>
    <property type="match status" value="1"/>
</dbReference>
<dbReference type="SMR" id="A2DEF7"/>
<dbReference type="InterPro" id="IPR029058">
    <property type="entry name" value="AB_hydrolase_fold"/>
</dbReference>
<organism evidence="1 2">
    <name type="scientific">Trichomonas vaginalis (strain ATCC PRA-98 / G3)</name>
    <dbReference type="NCBI Taxonomy" id="412133"/>
    <lineage>
        <taxon>Eukaryota</taxon>
        <taxon>Metamonada</taxon>
        <taxon>Parabasalia</taxon>
        <taxon>Trichomonadida</taxon>
        <taxon>Trichomonadidae</taxon>
        <taxon>Trichomonas</taxon>
    </lineage>
</organism>
<dbReference type="SUPFAM" id="SSF53474">
    <property type="entry name" value="alpha/beta-Hydrolases"/>
    <property type="match status" value="1"/>
</dbReference>
<gene>
    <name evidence="1" type="ORF">TVAG_282540</name>
</gene>
<dbReference type="Pfam" id="PF06821">
    <property type="entry name" value="Ser_hydrolase"/>
    <property type="match status" value="1"/>
</dbReference>
<dbReference type="GO" id="GO:0016787">
    <property type="term" value="F:hydrolase activity"/>
    <property type="evidence" value="ECO:0007669"/>
    <property type="project" value="InterPro"/>
</dbReference>
<accession>A2DEF7</accession>
<dbReference type="EMBL" id="DS113192">
    <property type="protein sequence ID" value="EAY21084.1"/>
    <property type="molecule type" value="Genomic_DNA"/>
</dbReference>
<reference evidence="1" key="2">
    <citation type="journal article" date="2007" name="Science">
        <title>Draft genome sequence of the sexually transmitted pathogen Trichomonas vaginalis.</title>
        <authorList>
            <person name="Carlton J.M."/>
            <person name="Hirt R.P."/>
            <person name="Silva J.C."/>
            <person name="Delcher A.L."/>
            <person name="Schatz M."/>
            <person name="Zhao Q."/>
            <person name="Wortman J.R."/>
            <person name="Bidwell S.L."/>
            <person name="Alsmark U.C.M."/>
            <person name="Besteiro S."/>
            <person name="Sicheritz-Ponten T."/>
            <person name="Noel C.J."/>
            <person name="Dacks J.B."/>
            <person name="Foster P.G."/>
            <person name="Simillion C."/>
            <person name="Van de Peer Y."/>
            <person name="Miranda-Saavedra D."/>
            <person name="Barton G.J."/>
            <person name="Westrop G.D."/>
            <person name="Mueller S."/>
            <person name="Dessi D."/>
            <person name="Fiori P.L."/>
            <person name="Ren Q."/>
            <person name="Paulsen I."/>
            <person name="Zhang H."/>
            <person name="Bastida-Corcuera F.D."/>
            <person name="Simoes-Barbosa A."/>
            <person name="Brown M.T."/>
            <person name="Hayes R.D."/>
            <person name="Mukherjee M."/>
            <person name="Okumura C.Y."/>
            <person name="Schneider R."/>
            <person name="Smith A.J."/>
            <person name="Vanacova S."/>
            <person name="Villalvazo M."/>
            <person name="Haas B.J."/>
            <person name="Pertea M."/>
            <person name="Feldblyum T.V."/>
            <person name="Utterback T.R."/>
            <person name="Shu C.L."/>
            <person name="Osoegawa K."/>
            <person name="de Jong P.J."/>
            <person name="Hrdy I."/>
            <person name="Horvathova L."/>
            <person name="Zubacova Z."/>
            <person name="Dolezal P."/>
            <person name="Malik S.B."/>
            <person name="Logsdon J.M. Jr."/>
            <person name="Henze K."/>
            <person name="Gupta A."/>
            <person name="Wang C.C."/>
            <person name="Dunne R.L."/>
            <person name="Upcroft J.A."/>
            <person name="Upcroft P."/>
            <person name="White O."/>
            <person name="Salzberg S.L."/>
            <person name="Tang P."/>
            <person name="Chiu C.-H."/>
            <person name="Lee Y.-S."/>
            <person name="Embley T.M."/>
            <person name="Coombs G.H."/>
            <person name="Mottram J.C."/>
            <person name="Tachezy J."/>
            <person name="Fraser-Liggett C.M."/>
            <person name="Johnson P.J."/>
        </authorList>
    </citation>
    <scope>NUCLEOTIDE SEQUENCE [LARGE SCALE GENOMIC DNA]</scope>
    <source>
        <strain evidence="1">G3</strain>
    </source>
</reference>
<dbReference type="VEuPathDB" id="TrichDB:TVAGG3_0028780"/>
<dbReference type="VEuPathDB" id="TrichDB:TVAG_282540"/>
<dbReference type="RefSeq" id="XP_001582070.1">
    <property type="nucleotide sequence ID" value="XM_001582020.1"/>
</dbReference>
<dbReference type="PANTHER" id="PTHR15394">
    <property type="entry name" value="SERINE HYDROLASE RBBP9"/>
    <property type="match status" value="1"/>
</dbReference>
<proteinExistence type="predicted"/>
<protein>
    <recommendedName>
        <fullName evidence="3">Serine hydrolase family protein</fullName>
    </recommendedName>
</protein>
<dbReference type="OrthoDB" id="5086500at2759"/>
<dbReference type="KEGG" id="tva:5466643"/>
<dbReference type="AlphaFoldDB" id="A2DEF7"/>
<dbReference type="InterPro" id="IPR010662">
    <property type="entry name" value="RBBP9/YdeN"/>
</dbReference>
<dbReference type="InParanoid" id="A2DEF7"/>
<evidence type="ECO:0000313" key="2">
    <source>
        <dbReference type="Proteomes" id="UP000001542"/>
    </source>
</evidence>
<sequence>MPKRLIIISHGVTGSANSCWIQWLKNLLANETTEVVTPSYPNSDDPEYPVWKDCFNEILLNNEYEELFVIGHSLGGFFTLKLLGDFLFENPKLKGVVLVAPTSIKRPERRRFYTEAINWENVRKVNCPINLLFSDDDPKISVDHIKLILSELKDKQNLEYRNYQNLGHFIVTESHEVLDAAKSILN</sequence>
<dbReference type="PANTHER" id="PTHR15394:SF3">
    <property type="entry name" value="SERINE HYDROLASE RBBP9"/>
    <property type="match status" value="1"/>
</dbReference>
<name>A2DEF7_TRIV3</name>